<comment type="subcellular location">
    <subcellularLocation>
        <location evidence="1">Nucleus</location>
    </subcellularLocation>
</comment>
<dbReference type="GO" id="GO:0000124">
    <property type="term" value="C:SAGA complex"/>
    <property type="evidence" value="ECO:0007669"/>
    <property type="project" value="InterPro"/>
</dbReference>
<keyword evidence="9" id="KW-1185">Reference proteome</keyword>
<evidence type="ECO:0000313" key="8">
    <source>
        <dbReference type="EMBL" id="KMZ58098.1"/>
    </source>
</evidence>
<dbReference type="OMA" id="GSQKSMN"/>
<keyword evidence="4" id="KW-0804">Transcription</keyword>
<evidence type="ECO:0000256" key="5">
    <source>
        <dbReference type="ARBA" id="ARBA00023242"/>
    </source>
</evidence>
<dbReference type="GO" id="GO:0051123">
    <property type="term" value="P:RNA polymerase II preinitiation complex assembly"/>
    <property type="evidence" value="ECO:0000318"/>
    <property type="project" value="GO_Central"/>
</dbReference>
<evidence type="ECO:0000256" key="2">
    <source>
        <dbReference type="ARBA" id="ARBA00007530"/>
    </source>
</evidence>
<comment type="similarity">
    <text evidence="2">Belongs to the TAF12 family.</text>
</comment>
<accession>A0A0K9NND4</accession>
<evidence type="ECO:0000256" key="1">
    <source>
        <dbReference type="ARBA" id="ARBA00004123"/>
    </source>
</evidence>
<gene>
    <name evidence="8" type="ORF">ZOSMA_7G01290</name>
</gene>
<dbReference type="GO" id="GO:0046982">
    <property type="term" value="F:protein heterodimerization activity"/>
    <property type="evidence" value="ECO:0007669"/>
    <property type="project" value="InterPro"/>
</dbReference>
<feature type="region of interest" description="Disordered" evidence="6">
    <location>
        <begin position="1"/>
        <end position="71"/>
    </location>
</feature>
<dbReference type="EMBL" id="LFYR01001978">
    <property type="protein sequence ID" value="KMZ58098.1"/>
    <property type="molecule type" value="Genomic_DNA"/>
</dbReference>
<dbReference type="PANTHER" id="PTHR12264:SF26">
    <property type="entry name" value="TRANSCRIPTION INITIATION FACTOR TFIID SUBUNIT 12B"/>
    <property type="match status" value="1"/>
</dbReference>
<dbReference type="AlphaFoldDB" id="A0A0K9NND4"/>
<proteinExistence type="inferred from homology"/>
<dbReference type="GO" id="GO:0003677">
    <property type="term" value="F:DNA binding"/>
    <property type="evidence" value="ECO:0000318"/>
    <property type="project" value="GO_Central"/>
</dbReference>
<dbReference type="InterPro" id="IPR009072">
    <property type="entry name" value="Histone-fold"/>
</dbReference>
<evidence type="ECO:0000256" key="4">
    <source>
        <dbReference type="ARBA" id="ARBA00023163"/>
    </source>
</evidence>
<dbReference type="FunFam" id="1.10.20.10:FF:000011">
    <property type="entry name" value="Transcription initiation factor TFIID subunit 12"/>
    <property type="match status" value="1"/>
</dbReference>
<dbReference type="PANTHER" id="PTHR12264">
    <property type="entry name" value="TRANSCRIPTION INITIATION FACTOR TFIID SUBUNIT 12"/>
    <property type="match status" value="1"/>
</dbReference>
<protein>
    <recommendedName>
        <fullName evidence="7">Transcription initiation factor TFIID subunit 12 domain-containing protein</fullName>
    </recommendedName>
</protein>
<feature type="compositionally biased region" description="Low complexity" evidence="6">
    <location>
        <begin position="24"/>
        <end position="37"/>
    </location>
</feature>
<dbReference type="CDD" id="cd07981">
    <property type="entry name" value="HFD_TAF12"/>
    <property type="match status" value="1"/>
</dbReference>
<feature type="domain" description="Transcription initiation factor TFIID subunit 12" evidence="7">
    <location>
        <begin position="412"/>
        <end position="479"/>
    </location>
</feature>
<name>A0A0K9NND4_ZOSMR</name>
<feature type="compositionally biased region" description="Polar residues" evidence="6">
    <location>
        <begin position="544"/>
        <end position="558"/>
    </location>
</feature>
<keyword evidence="5" id="KW-0539">Nucleus</keyword>
<dbReference type="GO" id="GO:0017025">
    <property type="term" value="F:TBP-class protein binding"/>
    <property type="evidence" value="ECO:0000318"/>
    <property type="project" value="GO_Central"/>
</dbReference>
<comment type="caution">
    <text evidence="8">The sequence shown here is derived from an EMBL/GenBank/DDBJ whole genome shotgun (WGS) entry which is preliminary data.</text>
</comment>
<evidence type="ECO:0000259" key="7">
    <source>
        <dbReference type="Pfam" id="PF03847"/>
    </source>
</evidence>
<feature type="compositionally biased region" description="Polar residues" evidence="6">
    <location>
        <begin position="371"/>
        <end position="400"/>
    </location>
</feature>
<dbReference type="OrthoDB" id="2193432at2759"/>
<evidence type="ECO:0000256" key="3">
    <source>
        <dbReference type="ARBA" id="ARBA00023015"/>
    </source>
</evidence>
<feature type="region of interest" description="Disordered" evidence="6">
    <location>
        <begin position="239"/>
        <end position="264"/>
    </location>
</feature>
<feature type="compositionally biased region" description="Low complexity" evidence="6">
    <location>
        <begin position="344"/>
        <end position="370"/>
    </location>
</feature>
<dbReference type="Gene3D" id="1.10.20.10">
    <property type="entry name" value="Histone, subunit A"/>
    <property type="match status" value="1"/>
</dbReference>
<feature type="region of interest" description="Disordered" evidence="6">
    <location>
        <begin position="344"/>
        <end position="403"/>
    </location>
</feature>
<dbReference type="GO" id="GO:0005669">
    <property type="term" value="C:transcription factor TFIID complex"/>
    <property type="evidence" value="ECO:0000318"/>
    <property type="project" value="GO_Central"/>
</dbReference>
<evidence type="ECO:0000256" key="6">
    <source>
        <dbReference type="SAM" id="MobiDB-lite"/>
    </source>
</evidence>
<keyword evidence="3" id="KW-0805">Transcription regulation</keyword>
<feature type="region of interest" description="Disordered" evidence="6">
    <location>
        <begin position="534"/>
        <end position="566"/>
    </location>
</feature>
<reference evidence="9" key="1">
    <citation type="journal article" date="2016" name="Nature">
        <title>The genome of the seagrass Zostera marina reveals angiosperm adaptation to the sea.</title>
        <authorList>
            <person name="Olsen J.L."/>
            <person name="Rouze P."/>
            <person name="Verhelst B."/>
            <person name="Lin Y.-C."/>
            <person name="Bayer T."/>
            <person name="Collen J."/>
            <person name="Dattolo E."/>
            <person name="De Paoli E."/>
            <person name="Dittami S."/>
            <person name="Maumus F."/>
            <person name="Michel G."/>
            <person name="Kersting A."/>
            <person name="Lauritano C."/>
            <person name="Lohaus R."/>
            <person name="Toepel M."/>
            <person name="Tonon T."/>
            <person name="Vanneste K."/>
            <person name="Amirebrahimi M."/>
            <person name="Brakel J."/>
            <person name="Bostroem C."/>
            <person name="Chovatia M."/>
            <person name="Grimwood J."/>
            <person name="Jenkins J.W."/>
            <person name="Jueterbock A."/>
            <person name="Mraz A."/>
            <person name="Stam W.T."/>
            <person name="Tice H."/>
            <person name="Bornberg-Bauer E."/>
            <person name="Green P.J."/>
            <person name="Pearson G.A."/>
            <person name="Procaccini G."/>
            <person name="Duarte C.M."/>
            <person name="Schmutz J."/>
            <person name="Reusch T.B.H."/>
            <person name="Van de Peer Y."/>
        </authorList>
    </citation>
    <scope>NUCLEOTIDE SEQUENCE [LARGE SCALE GENOMIC DNA]</scope>
    <source>
        <strain evidence="9">cv. Finnish</strain>
    </source>
</reference>
<dbReference type="Pfam" id="PF03847">
    <property type="entry name" value="TFIID_20kDa"/>
    <property type="match status" value="1"/>
</dbReference>
<dbReference type="InterPro" id="IPR037794">
    <property type="entry name" value="TAF12"/>
</dbReference>
<evidence type="ECO:0000313" key="9">
    <source>
        <dbReference type="Proteomes" id="UP000036987"/>
    </source>
</evidence>
<sequence length="566" mass="61828">MAENPTVSPPKPPQQQISNGAGDPSGTPSSSTPQNPNANLPSTPIQKSPSPSHSQISSSPRLPPLPQTPQTANQINHMSQIQSHQQQFQQLQQFQQQQGLMQQRPGGSVSRISQIQQKFGAAVAANAMRQHGGIYGGQMNFGSPTNIQQQHQLQQQMTRVGMIGQGAGGQLTAASPFNLRNQMLGQVRQNPGLVQSSEFHPANVTGQTLQGMQTAGMTGALGLNSQIRDNGQLSYSTQRINQGQMRQKQSSQSQIPSNQTPNQGIVRTSSLATLNSQLSGLSQNGQATMLPNSLPQQQWLKQNQLAMNSMGSPSYQQLQQKQRQHALLQQQLQKSMPMNQQISQLIQRQPQLGSQQQQQFQNQSIQQQQQTPRMTAPANQRSLSLPGSQPDTPGGSSACSGQGVDVEKGILGKRKIRDLVAQVDPQAKLDPELEDLLLEISDEFINSVTAVACSFAKHRKSSVLEPKDILLHLEKNFHLKVPGYEKEEQGQRKSHSVDGLHKTRIDVIRSLMEASQSEIDTNNAKGTTRQIIHNSSVDHAIRPSPSSEQLISTSTGSPMLQKVPRF</sequence>
<organism evidence="8 9">
    <name type="scientific">Zostera marina</name>
    <name type="common">Eelgrass</name>
    <dbReference type="NCBI Taxonomy" id="29655"/>
    <lineage>
        <taxon>Eukaryota</taxon>
        <taxon>Viridiplantae</taxon>
        <taxon>Streptophyta</taxon>
        <taxon>Embryophyta</taxon>
        <taxon>Tracheophyta</taxon>
        <taxon>Spermatophyta</taxon>
        <taxon>Magnoliopsida</taxon>
        <taxon>Liliopsida</taxon>
        <taxon>Zosteraceae</taxon>
        <taxon>Zostera</taxon>
    </lineage>
</organism>
<dbReference type="InterPro" id="IPR003228">
    <property type="entry name" value="TFIID_TAF12_dom"/>
</dbReference>
<dbReference type="Proteomes" id="UP000036987">
    <property type="component" value="Unassembled WGS sequence"/>
</dbReference>
<dbReference type="SUPFAM" id="SSF47113">
    <property type="entry name" value="Histone-fold"/>
    <property type="match status" value="1"/>
</dbReference>
<feature type="compositionally biased region" description="Low complexity" evidence="6">
    <location>
        <begin position="44"/>
        <end position="60"/>
    </location>
</feature>
<dbReference type="STRING" id="29655.A0A0K9NND4"/>